<reference evidence="2" key="1">
    <citation type="journal article" date="2018" name="Genome Announc.">
        <title>Draft Genome Sequence of the Nitrogen-Fixing and Hormogonia-Inducing Cyanobacterium Nostoc cycadae Strain WK-1, Isolated from the Coralloid Roots of Cycas revoluta.</title>
        <authorList>
            <person name="Kanesaki Y."/>
            <person name="Hirose M."/>
            <person name="Hirose Y."/>
            <person name="Fujisawa T."/>
            <person name="Nakamura Y."/>
            <person name="Watanabe S."/>
            <person name="Matsunaga S."/>
            <person name="Uchida H."/>
            <person name="Murakami A."/>
        </authorList>
    </citation>
    <scope>NUCLEOTIDE SEQUENCE [LARGE SCALE GENOMIC DNA]</scope>
    <source>
        <strain evidence="2">WK-1</strain>
    </source>
</reference>
<name>A0A2H6LMY7_9NOSO</name>
<dbReference type="RefSeq" id="WP_103126263.1">
    <property type="nucleotide sequence ID" value="NZ_DF978437.1"/>
</dbReference>
<dbReference type="EMBL" id="BDGE01000080">
    <property type="protein sequence ID" value="GBE94580.1"/>
    <property type="molecule type" value="Genomic_DNA"/>
</dbReference>
<keyword evidence="1" id="KW-0808">Transferase</keyword>
<evidence type="ECO:0000313" key="2">
    <source>
        <dbReference type="Proteomes" id="UP000236527"/>
    </source>
</evidence>
<organism evidence="1 2">
    <name type="scientific">Nostoc cycadae WK-1</name>
    <dbReference type="NCBI Taxonomy" id="1861711"/>
    <lineage>
        <taxon>Bacteria</taxon>
        <taxon>Bacillati</taxon>
        <taxon>Cyanobacteriota</taxon>
        <taxon>Cyanophyceae</taxon>
        <taxon>Nostocales</taxon>
        <taxon>Nostocaceae</taxon>
        <taxon>Nostoc</taxon>
    </lineage>
</organism>
<dbReference type="AlphaFoldDB" id="A0A2H6LMY7"/>
<keyword evidence="1" id="KW-0418">Kinase</keyword>
<dbReference type="GO" id="GO:0016301">
    <property type="term" value="F:kinase activity"/>
    <property type="evidence" value="ECO:0007669"/>
    <property type="project" value="UniProtKB-KW"/>
</dbReference>
<keyword evidence="2" id="KW-1185">Reference proteome</keyword>
<comment type="caution">
    <text evidence="1">The sequence shown here is derived from an EMBL/GenBank/DDBJ whole genome shotgun (WGS) entry which is preliminary data.</text>
</comment>
<protein>
    <submittedName>
        <fullName evidence="1">2-amino-4-hydroxy-6-hydroxymethyldihyropteridine pyrophosphokinase</fullName>
    </submittedName>
</protein>
<proteinExistence type="predicted"/>
<dbReference type="Proteomes" id="UP000236527">
    <property type="component" value="Unassembled WGS sequence"/>
</dbReference>
<accession>A0A2H6LMY7</accession>
<gene>
    <name evidence="1" type="ORF">NCWK1_4357</name>
</gene>
<evidence type="ECO:0000313" key="1">
    <source>
        <dbReference type="EMBL" id="GBE94580.1"/>
    </source>
</evidence>
<sequence length="371" mass="42993">MLRTFVSFDSSTINFDTLQQIYSTNNQLQQVEQNLCIFEFDAITFTHVLMLLGQNQDRFGYNLFLYINTVVPLFNGSSISINGFIIIGQGSSDFKKRLSEDLGVAISSLLMNQSFNIRWETISQIPQNRKLSKKTPDFLGFDINDERYIYESKGTTQPQNVEIAMTKALEQSKAYPEPARGKFAIVSYFPTGDKSMPPFTFIADPPISNIFLPEKDNSILLHYTCVLSFVGLDTTLRAYETLLAEKFRLDRQDYQERVLERFPRNLGLQRFLDPLIQTFEQERLTKETITWENRTYIGRYLEVPDGRTRLFMGVHLETIEQIIRLDTNIQEIQNTRVREGEEEISIFSDGTILKLQTPDADNKLFPTKWTK</sequence>